<organism evidence="2 3">
    <name type="scientific">Caenorhabditis japonica</name>
    <dbReference type="NCBI Taxonomy" id="281687"/>
    <lineage>
        <taxon>Eukaryota</taxon>
        <taxon>Metazoa</taxon>
        <taxon>Ecdysozoa</taxon>
        <taxon>Nematoda</taxon>
        <taxon>Chromadorea</taxon>
        <taxon>Rhabditida</taxon>
        <taxon>Rhabditina</taxon>
        <taxon>Rhabditomorpha</taxon>
        <taxon>Rhabditoidea</taxon>
        <taxon>Rhabditidae</taxon>
        <taxon>Peloderinae</taxon>
        <taxon>Caenorhabditis</taxon>
    </lineage>
</organism>
<keyword evidence="3" id="KW-1185">Reference proteome</keyword>
<dbReference type="Proteomes" id="UP000005237">
    <property type="component" value="Unassembled WGS sequence"/>
</dbReference>
<reference evidence="2" key="2">
    <citation type="submission" date="2022-06" db="UniProtKB">
        <authorList>
            <consortium name="EnsemblMetazoa"/>
        </authorList>
    </citation>
    <scope>IDENTIFICATION</scope>
    <source>
        <strain evidence="2">DF5081</strain>
    </source>
</reference>
<feature type="region of interest" description="Disordered" evidence="1">
    <location>
        <begin position="45"/>
        <end position="64"/>
    </location>
</feature>
<proteinExistence type="predicted"/>
<feature type="region of interest" description="Disordered" evidence="1">
    <location>
        <begin position="1"/>
        <end position="22"/>
    </location>
</feature>
<evidence type="ECO:0000313" key="2">
    <source>
        <dbReference type="EnsemblMetazoa" id="CJA41474.1"/>
    </source>
</evidence>
<reference evidence="3" key="1">
    <citation type="submission" date="2010-08" db="EMBL/GenBank/DDBJ databases">
        <authorList>
            <consortium name="Caenorhabditis japonica Sequencing Consortium"/>
            <person name="Wilson R.K."/>
        </authorList>
    </citation>
    <scope>NUCLEOTIDE SEQUENCE [LARGE SCALE GENOMIC DNA]</scope>
    <source>
        <strain evidence="3">DF5081</strain>
    </source>
</reference>
<dbReference type="AlphaFoldDB" id="A0A8R1ESZ3"/>
<accession>A0A8R1ESZ3</accession>
<dbReference type="EnsemblMetazoa" id="CJA41474.1">
    <property type="protein sequence ID" value="CJA41474.1"/>
    <property type="gene ID" value="WBGene00217322"/>
</dbReference>
<feature type="compositionally biased region" description="Polar residues" evidence="1">
    <location>
        <begin position="51"/>
        <end position="64"/>
    </location>
</feature>
<evidence type="ECO:0000313" key="3">
    <source>
        <dbReference type="Proteomes" id="UP000005237"/>
    </source>
</evidence>
<sequence>MALSLQKPKNGPKKVVMATSTTPEKKISELESKIQTREVAKQLSALKESAQKNQQGNKTKNVKSSLKTIAENTNETKKISARKSLINYLKPEDVLNHIPKKPKPTSVKSGLQELTGAQRLQETRRKLITMRHDAVLYKVKQLIKDGEKKTWDLEIDQEVSVSSRLRPDIYMTSPDRNAIIIADVTCPYEHGTEAMERAWENKVEKYEQGFNYLRKMGKKLTILPIVIGSLGTWWAKTSESLTELGIDRNVVHRTIPELCSIVLEYSKNCYWHHIFGDTYVNAPFKFGGEKPSGNDWKGKAPKRTLPPDKA</sequence>
<protein>
    <submittedName>
        <fullName evidence="2">Uncharacterized protein</fullName>
    </submittedName>
</protein>
<feature type="region of interest" description="Disordered" evidence="1">
    <location>
        <begin position="289"/>
        <end position="310"/>
    </location>
</feature>
<name>A0A8R1ESZ3_CAEJA</name>
<feature type="region of interest" description="Disordered" evidence="1">
    <location>
        <begin position="95"/>
        <end position="116"/>
    </location>
</feature>
<evidence type="ECO:0000256" key="1">
    <source>
        <dbReference type="SAM" id="MobiDB-lite"/>
    </source>
</evidence>